<protein>
    <submittedName>
        <fullName evidence="1">Uncharacterized protein</fullName>
    </submittedName>
</protein>
<dbReference type="EMBL" id="BART01001923">
    <property type="protein sequence ID" value="GAG73971.1"/>
    <property type="molecule type" value="Genomic_DNA"/>
</dbReference>
<feature type="non-terminal residue" evidence="1">
    <location>
        <position position="1"/>
    </location>
</feature>
<name>X1BPD5_9ZZZZ</name>
<accession>X1BPD5</accession>
<organism evidence="1">
    <name type="scientific">marine sediment metagenome</name>
    <dbReference type="NCBI Taxonomy" id="412755"/>
    <lineage>
        <taxon>unclassified sequences</taxon>
        <taxon>metagenomes</taxon>
        <taxon>ecological metagenomes</taxon>
    </lineage>
</organism>
<evidence type="ECO:0000313" key="1">
    <source>
        <dbReference type="EMBL" id="GAG73971.1"/>
    </source>
</evidence>
<proteinExistence type="predicted"/>
<gene>
    <name evidence="1" type="ORF">S01H4_06301</name>
</gene>
<reference evidence="1" key="1">
    <citation type="journal article" date="2014" name="Front. Microbiol.">
        <title>High frequency of phylogenetically diverse reductive dehalogenase-homologous genes in deep subseafloor sedimentary metagenomes.</title>
        <authorList>
            <person name="Kawai M."/>
            <person name="Futagami T."/>
            <person name="Toyoda A."/>
            <person name="Takaki Y."/>
            <person name="Nishi S."/>
            <person name="Hori S."/>
            <person name="Arai W."/>
            <person name="Tsubouchi T."/>
            <person name="Morono Y."/>
            <person name="Uchiyama I."/>
            <person name="Ito T."/>
            <person name="Fujiyama A."/>
            <person name="Inagaki F."/>
            <person name="Takami H."/>
        </authorList>
    </citation>
    <scope>NUCLEOTIDE SEQUENCE</scope>
    <source>
        <strain evidence="1">Expedition CK06-06</strain>
    </source>
</reference>
<comment type="caution">
    <text evidence="1">The sequence shown here is derived from an EMBL/GenBank/DDBJ whole genome shotgun (WGS) entry which is preliminary data.</text>
</comment>
<sequence>GYLLHLDGIVSVFFSKYGMQYSNCYVKNIKGKYNV</sequence>
<dbReference type="AlphaFoldDB" id="X1BPD5"/>